<evidence type="ECO:0000256" key="1">
    <source>
        <dbReference type="SAM" id="Phobius"/>
    </source>
</evidence>
<evidence type="ECO:0000313" key="2">
    <source>
        <dbReference type="EMBL" id="QQN88571.1"/>
    </source>
</evidence>
<keyword evidence="1" id="KW-0812">Transmembrane</keyword>
<feature type="transmembrane region" description="Helical" evidence="1">
    <location>
        <begin position="94"/>
        <end position="116"/>
    </location>
</feature>
<feature type="transmembrane region" description="Helical" evidence="1">
    <location>
        <begin position="229"/>
        <end position="247"/>
    </location>
</feature>
<proteinExistence type="predicted"/>
<dbReference type="Proteomes" id="UP000596079">
    <property type="component" value="Chromosome"/>
</dbReference>
<name>A0A7T8APZ5_9GAMM</name>
<dbReference type="Pfam" id="PF13803">
    <property type="entry name" value="DUF4184"/>
    <property type="match status" value="1"/>
</dbReference>
<evidence type="ECO:0000313" key="3">
    <source>
        <dbReference type="Proteomes" id="UP000596079"/>
    </source>
</evidence>
<gene>
    <name evidence="2" type="ORF">IAQ69_02435</name>
</gene>
<accession>A0A7T8APZ5</accession>
<feature type="transmembrane region" description="Helical" evidence="1">
    <location>
        <begin position="149"/>
        <end position="170"/>
    </location>
</feature>
<sequence length="254" mass="29656">MPFTLSHAVLAPPISYLTGNRLPVAALAIGSMVPDLYRLFTHKNSNITHLWSSLIHPDLWIGLIFCAVWYLIYRPVIYRFIGIQHDLNIHNLFSAFRFICAMCIAVMIGTATHIIWDGLTHVDFRTFAFYDILSQQYQILGRTYPLHRILQIGTSALALPFILWMSLHYYKTHRQYLSVSHKILLFCWGLFGLSTLTGLFSTWDYMRYIPDEVWRSDLYYFTGRSINEFSQGFLITFSLGCLLFLFLDRDRRMG</sequence>
<dbReference type="RefSeq" id="WP_180052471.1">
    <property type="nucleotide sequence ID" value="NZ_CP060811.1"/>
</dbReference>
<dbReference type="InterPro" id="IPR025238">
    <property type="entry name" value="DUF4184"/>
</dbReference>
<feature type="transmembrane region" description="Helical" evidence="1">
    <location>
        <begin position="54"/>
        <end position="73"/>
    </location>
</feature>
<keyword evidence="1" id="KW-1133">Transmembrane helix</keyword>
<dbReference type="AlphaFoldDB" id="A0A7T8APZ5"/>
<protein>
    <submittedName>
        <fullName evidence="2">DUF4184 family protein</fullName>
    </submittedName>
</protein>
<keyword evidence="1" id="KW-0472">Membrane</keyword>
<dbReference type="EMBL" id="CP060811">
    <property type="protein sequence ID" value="QQN88571.1"/>
    <property type="molecule type" value="Genomic_DNA"/>
</dbReference>
<organism evidence="2 3">
    <name type="scientific">Acinetobacter variabilis</name>
    <dbReference type="NCBI Taxonomy" id="70346"/>
    <lineage>
        <taxon>Bacteria</taxon>
        <taxon>Pseudomonadati</taxon>
        <taxon>Pseudomonadota</taxon>
        <taxon>Gammaproteobacteria</taxon>
        <taxon>Moraxellales</taxon>
        <taxon>Moraxellaceae</taxon>
        <taxon>Acinetobacter</taxon>
    </lineage>
</organism>
<reference evidence="2 3" key="1">
    <citation type="submission" date="2020-08" db="EMBL/GenBank/DDBJ databases">
        <title>Emergence of ISAba1-mediated novel tet(X) in Acinetobacter variabilis from a chicken farm.</title>
        <authorList>
            <person name="Peng K."/>
            <person name="Li R."/>
        </authorList>
    </citation>
    <scope>NUCLEOTIDE SEQUENCE [LARGE SCALE GENOMIC DNA]</scope>
    <source>
        <strain evidence="2 3">XM9F202-2</strain>
    </source>
</reference>
<feature type="transmembrane region" description="Helical" evidence="1">
    <location>
        <begin position="182"/>
        <end position="203"/>
    </location>
</feature>